<keyword evidence="2" id="KW-1185">Reference proteome</keyword>
<reference evidence="1 2" key="2">
    <citation type="journal article" date="2022" name="Mol. Ecol. Resour.">
        <title>The genomes of chicory, endive, great burdock and yacon provide insights into Asteraceae paleo-polyploidization history and plant inulin production.</title>
        <authorList>
            <person name="Fan W."/>
            <person name="Wang S."/>
            <person name="Wang H."/>
            <person name="Wang A."/>
            <person name="Jiang F."/>
            <person name="Liu H."/>
            <person name="Zhao H."/>
            <person name="Xu D."/>
            <person name="Zhang Y."/>
        </authorList>
    </citation>
    <scope>NUCLEOTIDE SEQUENCE [LARGE SCALE GENOMIC DNA]</scope>
    <source>
        <strain evidence="2">cv. Punajuju</strain>
        <tissue evidence="1">Leaves</tissue>
    </source>
</reference>
<protein>
    <submittedName>
        <fullName evidence="1">Uncharacterized protein</fullName>
    </submittedName>
</protein>
<organism evidence="1 2">
    <name type="scientific">Cichorium intybus</name>
    <name type="common">Chicory</name>
    <dbReference type="NCBI Taxonomy" id="13427"/>
    <lineage>
        <taxon>Eukaryota</taxon>
        <taxon>Viridiplantae</taxon>
        <taxon>Streptophyta</taxon>
        <taxon>Embryophyta</taxon>
        <taxon>Tracheophyta</taxon>
        <taxon>Spermatophyta</taxon>
        <taxon>Magnoliopsida</taxon>
        <taxon>eudicotyledons</taxon>
        <taxon>Gunneridae</taxon>
        <taxon>Pentapetalae</taxon>
        <taxon>asterids</taxon>
        <taxon>campanulids</taxon>
        <taxon>Asterales</taxon>
        <taxon>Asteraceae</taxon>
        <taxon>Cichorioideae</taxon>
        <taxon>Cichorieae</taxon>
        <taxon>Cichoriinae</taxon>
        <taxon>Cichorium</taxon>
    </lineage>
</organism>
<reference evidence="2" key="1">
    <citation type="journal article" date="2022" name="Mol. Ecol. Resour.">
        <title>The genomes of chicory, endive, great burdock and yacon provide insights into Asteraceae palaeo-polyploidization history and plant inulin production.</title>
        <authorList>
            <person name="Fan W."/>
            <person name="Wang S."/>
            <person name="Wang H."/>
            <person name="Wang A."/>
            <person name="Jiang F."/>
            <person name="Liu H."/>
            <person name="Zhao H."/>
            <person name="Xu D."/>
            <person name="Zhang Y."/>
        </authorList>
    </citation>
    <scope>NUCLEOTIDE SEQUENCE [LARGE SCALE GENOMIC DNA]</scope>
    <source>
        <strain evidence="2">cv. Punajuju</strain>
    </source>
</reference>
<name>A0ACB8YZL9_CICIN</name>
<proteinExistence type="predicted"/>
<evidence type="ECO:0000313" key="1">
    <source>
        <dbReference type="EMBL" id="KAI3690551.1"/>
    </source>
</evidence>
<dbReference type="Proteomes" id="UP001055811">
    <property type="component" value="Linkage Group LG09"/>
</dbReference>
<gene>
    <name evidence="1" type="ORF">L2E82_48637</name>
</gene>
<comment type="caution">
    <text evidence="1">The sequence shown here is derived from an EMBL/GenBank/DDBJ whole genome shotgun (WGS) entry which is preliminary data.</text>
</comment>
<dbReference type="EMBL" id="CM042017">
    <property type="protein sequence ID" value="KAI3690551.1"/>
    <property type="molecule type" value="Genomic_DNA"/>
</dbReference>
<sequence>MVRFVGKVSHRDHVCAISFGTTAGHVFGRAGGQAPSHSFAEDGVILVSAWDKNLGPAEKLPVITKQQQIPTSKSIWKGHLISSLQLESLKLPTSFSKWMFLITQRNAILFIPNILKPVFPGHFERVSMVCSLGGGQMTTLLEGGSTSQIMAEDLGCWKLAAQYIQREFKEADEVNLLDEEDMHVFGLRPMMDPLILVCCNSCKKPLKVSQYATHAEICKSLSSVIDSTKEPGQKKPPRKERKKLQNNISTQVASICKVERSEFGNFAAKNSHVDEQIVKATSFPIKEKGILGVPAPLATKIFYSQRTQRLKSAISHMFYTSSSTQFDHGLSNVQFSDNKNGYFNHNKTDDQCEKIKHISCTMENCGPIIAKNSEAISDESRTLLPMNFSDQFHGNNSLGHQRIHVGNISNDSL</sequence>
<evidence type="ECO:0000313" key="2">
    <source>
        <dbReference type="Proteomes" id="UP001055811"/>
    </source>
</evidence>
<accession>A0ACB8YZL9</accession>